<dbReference type="RefSeq" id="WP_189135136.1">
    <property type="nucleotide sequence ID" value="NZ_BMMS01000036.1"/>
</dbReference>
<evidence type="ECO:0000313" key="2">
    <source>
        <dbReference type="Proteomes" id="UP000641932"/>
    </source>
</evidence>
<dbReference type="AlphaFoldDB" id="A0A917ZWR3"/>
<organism evidence="1 2">
    <name type="scientific">Wenjunlia tyrosinilytica</name>
    <dbReference type="NCBI Taxonomy" id="1544741"/>
    <lineage>
        <taxon>Bacteria</taxon>
        <taxon>Bacillati</taxon>
        <taxon>Actinomycetota</taxon>
        <taxon>Actinomycetes</taxon>
        <taxon>Kitasatosporales</taxon>
        <taxon>Streptomycetaceae</taxon>
        <taxon>Wenjunlia</taxon>
    </lineage>
</organism>
<comment type="caution">
    <text evidence="1">The sequence shown here is derived from an EMBL/GenBank/DDBJ whole genome shotgun (WGS) entry which is preliminary data.</text>
</comment>
<keyword evidence="2" id="KW-1185">Reference proteome</keyword>
<name>A0A917ZWR3_9ACTN</name>
<sequence>MTDAWAWEYDPDAENVIGGLPQPLITEIERLAASLVVLADMGEDLAALGKGPPSGGLRLLNFALNGRDGWLMFLPDTRGRMIEIVNVIWPW</sequence>
<accession>A0A917ZWR3</accession>
<protein>
    <submittedName>
        <fullName evidence="1">Uncharacterized protein</fullName>
    </submittedName>
</protein>
<evidence type="ECO:0000313" key="1">
    <source>
        <dbReference type="EMBL" id="GGO98195.1"/>
    </source>
</evidence>
<reference evidence="1" key="1">
    <citation type="journal article" date="2014" name="Int. J. Syst. Evol. Microbiol.">
        <title>Complete genome sequence of Corynebacterium casei LMG S-19264T (=DSM 44701T), isolated from a smear-ripened cheese.</title>
        <authorList>
            <consortium name="US DOE Joint Genome Institute (JGI-PGF)"/>
            <person name="Walter F."/>
            <person name="Albersmeier A."/>
            <person name="Kalinowski J."/>
            <person name="Ruckert C."/>
        </authorList>
    </citation>
    <scope>NUCLEOTIDE SEQUENCE</scope>
    <source>
        <strain evidence="1">CGMCC 4.7201</strain>
    </source>
</reference>
<reference evidence="1" key="2">
    <citation type="submission" date="2020-09" db="EMBL/GenBank/DDBJ databases">
        <authorList>
            <person name="Sun Q."/>
            <person name="Zhou Y."/>
        </authorList>
    </citation>
    <scope>NUCLEOTIDE SEQUENCE</scope>
    <source>
        <strain evidence="1">CGMCC 4.7201</strain>
    </source>
</reference>
<gene>
    <name evidence="1" type="ORF">GCM10012280_61760</name>
</gene>
<proteinExistence type="predicted"/>
<dbReference type="EMBL" id="BMMS01000036">
    <property type="protein sequence ID" value="GGO98195.1"/>
    <property type="molecule type" value="Genomic_DNA"/>
</dbReference>
<dbReference type="Proteomes" id="UP000641932">
    <property type="component" value="Unassembled WGS sequence"/>
</dbReference>